<accession>A0A4V3CXD3</accession>
<dbReference type="EMBL" id="SNYA01000008">
    <property type="protein sequence ID" value="TDP89798.1"/>
    <property type="molecule type" value="Genomic_DNA"/>
</dbReference>
<evidence type="ECO:0000313" key="1">
    <source>
        <dbReference type="EMBL" id="TDP89798.1"/>
    </source>
</evidence>
<reference evidence="1 2" key="1">
    <citation type="submission" date="2019-03" db="EMBL/GenBank/DDBJ databases">
        <title>Genomic analyses of the natural microbiome of Caenorhabditis elegans.</title>
        <authorList>
            <person name="Samuel B."/>
        </authorList>
    </citation>
    <scope>NUCLEOTIDE SEQUENCE [LARGE SCALE GENOMIC DNA]</scope>
    <source>
        <strain evidence="1 2">JUb18</strain>
    </source>
</reference>
<dbReference type="Proteomes" id="UP000295601">
    <property type="component" value="Unassembled WGS sequence"/>
</dbReference>
<dbReference type="AlphaFoldDB" id="A0A4V3CXD3"/>
<name>A0A4V3CXD3_9MICO</name>
<protein>
    <submittedName>
        <fullName evidence="1">Uncharacterized protein</fullName>
    </submittedName>
</protein>
<dbReference type="RefSeq" id="WP_133617651.1">
    <property type="nucleotide sequence ID" value="NZ_SNYA01000008.1"/>
</dbReference>
<comment type="caution">
    <text evidence="1">The sequence shown here is derived from an EMBL/GenBank/DDBJ whole genome shotgun (WGS) entry which is preliminary data.</text>
</comment>
<proteinExistence type="predicted"/>
<sequence length="62" mass="7144">MKRSFESPEFGPVTYMHSTPIAFFQAGQVLEGVDEAWLGSGQPLTFEEVWRLEQELRAENRL</sequence>
<organism evidence="1 2">
    <name type="scientific">Leucobacter luti</name>
    <dbReference type="NCBI Taxonomy" id="340320"/>
    <lineage>
        <taxon>Bacteria</taxon>
        <taxon>Bacillati</taxon>
        <taxon>Actinomycetota</taxon>
        <taxon>Actinomycetes</taxon>
        <taxon>Micrococcales</taxon>
        <taxon>Microbacteriaceae</taxon>
        <taxon>Leucobacter</taxon>
    </lineage>
</organism>
<evidence type="ECO:0000313" key="2">
    <source>
        <dbReference type="Proteomes" id="UP000295601"/>
    </source>
</evidence>
<keyword evidence="2" id="KW-1185">Reference proteome</keyword>
<gene>
    <name evidence="1" type="ORF">EDF62_3096</name>
</gene>